<comment type="similarity">
    <text evidence="2">Belongs to the OS-9 family.</text>
</comment>
<feature type="compositionally biased region" description="Polar residues" evidence="8">
    <location>
        <begin position="457"/>
        <end position="484"/>
    </location>
</feature>
<evidence type="ECO:0000313" key="10">
    <source>
        <dbReference type="EMBL" id="WFD43969.1"/>
    </source>
</evidence>
<proteinExistence type="inferred from homology"/>
<evidence type="ECO:0000256" key="2">
    <source>
        <dbReference type="ARBA" id="ARBA00009918"/>
    </source>
</evidence>
<name>A0AAF0FCI6_9BASI</name>
<dbReference type="InterPro" id="IPR045149">
    <property type="entry name" value="OS-9-like"/>
</dbReference>
<dbReference type="InterPro" id="IPR009011">
    <property type="entry name" value="Man6P_isomerase_rcpt-bd_dom_sf"/>
</dbReference>
<accession>A0AAF0FCI6</accession>
<reference evidence="10" key="1">
    <citation type="submission" date="2023-02" db="EMBL/GenBank/DDBJ databases">
        <title>Mating type loci evolution in Malassezia.</title>
        <authorList>
            <person name="Coelho M.A."/>
        </authorList>
    </citation>
    <scope>NUCLEOTIDE SEQUENCE</scope>
    <source>
        <strain evidence="10">CBS 14136</strain>
    </source>
</reference>
<dbReference type="GO" id="GO:0030968">
    <property type="term" value="P:endoplasmic reticulum unfolded protein response"/>
    <property type="evidence" value="ECO:0007669"/>
    <property type="project" value="InterPro"/>
</dbReference>
<evidence type="ECO:0000256" key="6">
    <source>
        <dbReference type="ARBA" id="ARBA00022824"/>
    </source>
</evidence>
<gene>
    <name evidence="10" type="ORF">MPSI1_002634</name>
</gene>
<keyword evidence="4" id="KW-0732">Signal</keyword>
<dbReference type="GO" id="GO:0005788">
    <property type="term" value="C:endoplasmic reticulum lumen"/>
    <property type="evidence" value="ECO:0007669"/>
    <property type="project" value="TreeGrafter"/>
</dbReference>
<evidence type="ECO:0000256" key="5">
    <source>
        <dbReference type="ARBA" id="ARBA00022734"/>
    </source>
</evidence>
<dbReference type="Proteomes" id="UP001214628">
    <property type="component" value="Chromosome 3"/>
</dbReference>
<dbReference type="GO" id="GO:0030246">
    <property type="term" value="F:carbohydrate binding"/>
    <property type="evidence" value="ECO:0007669"/>
    <property type="project" value="UniProtKB-KW"/>
</dbReference>
<protein>
    <recommendedName>
        <fullName evidence="3">Protein OS-9 homolog</fullName>
    </recommendedName>
</protein>
<sequence length="491" mass="55348">MVLVGIWGWACALFFIINQLGVRALEPKDFARFLLSSRKSDIQFEKNKTIGESEALRLLHGQFSPEPDRFPADPALGNVTLVFGDSAKYELYKITPRECYLCRFPPHSEAEKVIEKQHGQALSLEDEQQILKDAIEALRKLRGTCLSYFQGYFAYEFCYNFQIKQLPISKHLQLKAQSSVMSGAADPANNIYILGKWKQQLDSITGSRTSLDHHKDRSILSANTLPSNLDQEVQKLSTDQHLVLEQTWSDGTVCDLNGVPRTTIVKYMCVSPNADHHHIDSITEMQSCNYVINIHTSALCAIPALAPQPKTTIYPIQCRLVTPDDEEKRKSYLKDINFHRVKPRSEQENEPVSQLEDGQLDEPLEFEMSDVLENDRESVLVDQLNALDQDDNLNDAIQDLISRLQSRSKTQEETATEILEPVDRKAQATSHTETELMATGDDTDRIIQALLNAIRQSSTPTHGEQTDSESASSISHTTKNNPTPIANHDEL</sequence>
<dbReference type="EMBL" id="CP118377">
    <property type="protein sequence ID" value="WFD43969.1"/>
    <property type="molecule type" value="Genomic_DNA"/>
</dbReference>
<evidence type="ECO:0000256" key="7">
    <source>
        <dbReference type="ARBA" id="ARBA00023157"/>
    </source>
</evidence>
<evidence type="ECO:0000259" key="9">
    <source>
        <dbReference type="PROSITE" id="PS51914"/>
    </source>
</evidence>
<organism evidence="10 11">
    <name type="scientific">Malassezia psittaci</name>
    <dbReference type="NCBI Taxonomy" id="1821823"/>
    <lineage>
        <taxon>Eukaryota</taxon>
        <taxon>Fungi</taxon>
        <taxon>Dikarya</taxon>
        <taxon>Basidiomycota</taxon>
        <taxon>Ustilaginomycotina</taxon>
        <taxon>Malasseziomycetes</taxon>
        <taxon>Malasseziales</taxon>
        <taxon>Malasseziaceae</taxon>
        <taxon>Malassezia</taxon>
    </lineage>
</organism>
<feature type="domain" description="MRH" evidence="9">
    <location>
        <begin position="143"/>
        <end position="302"/>
    </location>
</feature>
<evidence type="ECO:0000313" key="11">
    <source>
        <dbReference type="Proteomes" id="UP001214628"/>
    </source>
</evidence>
<dbReference type="GO" id="GO:0030970">
    <property type="term" value="P:retrograde protein transport, ER to cytosol"/>
    <property type="evidence" value="ECO:0007669"/>
    <property type="project" value="TreeGrafter"/>
</dbReference>
<evidence type="ECO:0000256" key="3">
    <source>
        <dbReference type="ARBA" id="ARBA00018727"/>
    </source>
</evidence>
<dbReference type="AlphaFoldDB" id="A0AAF0FCI6"/>
<dbReference type="GO" id="GO:0005789">
    <property type="term" value="C:endoplasmic reticulum membrane"/>
    <property type="evidence" value="ECO:0007669"/>
    <property type="project" value="UniProtKB-SubCell"/>
</dbReference>
<evidence type="ECO:0000256" key="8">
    <source>
        <dbReference type="SAM" id="MobiDB-lite"/>
    </source>
</evidence>
<feature type="region of interest" description="Disordered" evidence="8">
    <location>
        <begin position="457"/>
        <end position="491"/>
    </location>
</feature>
<comment type="subcellular location">
    <subcellularLocation>
        <location evidence="1">Endoplasmic reticulum membrane</location>
        <topology evidence="1">Peripheral membrane protein</topology>
        <orientation evidence="1">Lumenal side</orientation>
    </subcellularLocation>
</comment>
<dbReference type="InterPro" id="IPR012913">
    <property type="entry name" value="OS9-like_dom"/>
</dbReference>
<evidence type="ECO:0000256" key="1">
    <source>
        <dbReference type="ARBA" id="ARBA00004367"/>
    </source>
</evidence>
<dbReference type="Gene3D" id="2.70.130.10">
    <property type="entry name" value="Mannose-6-phosphate receptor binding domain"/>
    <property type="match status" value="1"/>
</dbReference>
<keyword evidence="6" id="KW-0256">Endoplasmic reticulum</keyword>
<keyword evidence="7" id="KW-1015">Disulfide bond</keyword>
<keyword evidence="5" id="KW-0430">Lectin</keyword>
<keyword evidence="11" id="KW-1185">Reference proteome</keyword>
<dbReference type="InterPro" id="IPR044865">
    <property type="entry name" value="MRH_dom"/>
</dbReference>
<dbReference type="PANTHER" id="PTHR15414">
    <property type="entry name" value="OS-9-RELATED"/>
    <property type="match status" value="1"/>
</dbReference>
<dbReference type="PANTHER" id="PTHR15414:SF0">
    <property type="entry name" value="ENDOPLASMIC RETICULUM LECTIN 1"/>
    <property type="match status" value="1"/>
</dbReference>
<dbReference type="Pfam" id="PF07915">
    <property type="entry name" value="PRKCSH"/>
    <property type="match status" value="1"/>
</dbReference>
<dbReference type="PROSITE" id="PS51914">
    <property type="entry name" value="MRH"/>
    <property type="match status" value="1"/>
</dbReference>
<dbReference type="SUPFAM" id="SSF50911">
    <property type="entry name" value="Mannose 6-phosphate receptor domain"/>
    <property type="match status" value="1"/>
</dbReference>
<evidence type="ECO:0000256" key="4">
    <source>
        <dbReference type="ARBA" id="ARBA00022729"/>
    </source>
</evidence>